<feature type="domain" description="Winged helix DNA-binding" evidence="1">
    <location>
        <begin position="30"/>
        <end position="108"/>
    </location>
</feature>
<dbReference type="Gene3D" id="1.10.10.10">
    <property type="entry name" value="Winged helix-like DNA-binding domain superfamily/Winged helix DNA-binding domain"/>
    <property type="match status" value="1"/>
</dbReference>
<dbReference type="SUPFAM" id="SSF46785">
    <property type="entry name" value="Winged helix' DNA-binding domain"/>
    <property type="match status" value="1"/>
</dbReference>
<organism evidence="2 3">
    <name type="scientific">Planosporangium mesophilum</name>
    <dbReference type="NCBI Taxonomy" id="689768"/>
    <lineage>
        <taxon>Bacteria</taxon>
        <taxon>Bacillati</taxon>
        <taxon>Actinomycetota</taxon>
        <taxon>Actinomycetes</taxon>
        <taxon>Micromonosporales</taxon>
        <taxon>Micromonosporaceae</taxon>
        <taxon>Planosporangium</taxon>
    </lineage>
</organism>
<evidence type="ECO:0000313" key="2">
    <source>
        <dbReference type="EMBL" id="GII22778.1"/>
    </source>
</evidence>
<dbReference type="Proteomes" id="UP000599074">
    <property type="component" value="Unassembled WGS sequence"/>
</dbReference>
<dbReference type="InterPro" id="IPR036390">
    <property type="entry name" value="WH_DNA-bd_sf"/>
</dbReference>
<evidence type="ECO:0000259" key="1">
    <source>
        <dbReference type="Pfam" id="PF13601"/>
    </source>
</evidence>
<dbReference type="Pfam" id="PF13601">
    <property type="entry name" value="HTH_34"/>
    <property type="match status" value="1"/>
</dbReference>
<dbReference type="InterPro" id="IPR036388">
    <property type="entry name" value="WH-like_DNA-bd_sf"/>
</dbReference>
<name>A0A8J3TA83_9ACTN</name>
<dbReference type="RefSeq" id="WP_168115331.1">
    <property type="nucleotide sequence ID" value="NZ_BOON01000019.1"/>
</dbReference>
<gene>
    <name evidence="2" type="ORF">Pme01_23750</name>
</gene>
<comment type="caution">
    <text evidence="2">The sequence shown here is derived from an EMBL/GenBank/DDBJ whole genome shotgun (WGS) entry which is preliminary data.</text>
</comment>
<dbReference type="AlphaFoldDB" id="A0A8J3TA83"/>
<proteinExistence type="predicted"/>
<dbReference type="EMBL" id="BOON01000019">
    <property type="protein sequence ID" value="GII22778.1"/>
    <property type="molecule type" value="Genomic_DNA"/>
</dbReference>
<dbReference type="PANTHER" id="PTHR37318:SF1">
    <property type="entry name" value="BSL7504 PROTEIN"/>
    <property type="match status" value="1"/>
</dbReference>
<keyword evidence="3" id="KW-1185">Reference proteome</keyword>
<reference evidence="2" key="1">
    <citation type="submission" date="2021-01" db="EMBL/GenBank/DDBJ databases">
        <title>Whole genome shotgun sequence of Planosporangium mesophilum NBRC 109066.</title>
        <authorList>
            <person name="Komaki H."/>
            <person name="Tamura T."/>
        </authorList>
    </citation>
    <scope>NUCLEOTIDE SEQUENCE</scope>
    <source>
        <strain evidence="2">NBRC 109066</strain>
    </source>
</reference>
<dbReference type="PANTHER" id="PTHR37318">
    <property type="entry name" value="BSL7504 PROTEIN"/>
    <property type="match status" value="1"/>
</dbReference>
<protein>
    <submittedName>
        <fullName evidence="2">MarR family transcriptional regulator</fullName>
    </submittedName>
</protein>
<sequence>MSHGRDSDGGRAGDLTHPRRDLDELLTHAVRFSIVAALAGVQRAEFAAVRDSVEISDAMLSKQVALLEKAGYVYVEKGRVGRRPRTWLSLTGEGIAAYEKHVVALRAIAGLTD</sequence>
<accession>A0A8J3TA83</accession>
<evidence type="ECO:0000313" key="3">
    <source>
        <dbReference type="Proteomes" id="UP000599074"/>
    </source>
</evidence>
<dbReference type="InterPro" id="IPR027395">
    <property type="entry name" value="WH_DNA-bd_dom"/>
</dbReference>